<sequence>MISMRYHIMSIAAVFLALALGIFLGATKVQSPILVGNQDENAQLTAQRDALQQQNTDLSAQVASDQRLAGSVSQLAVRGTLPKATVVLISTQDADPGDRDAIVGLLGKAGAKVTSQLQLTQNFTDPGRSSELESLVAKSVPAGKGVLPDVASAGTMTGALLGSVLVTDPAGKTAASATDATTALSALSGAGYLTASGTQTPGRLVLVLTGGKQSGGSEADRAAAVADLATQLKKSAGGVVVVGRDGSATPQGVVGAVRGDGIRSQAVSTVDDANTTAGQLAAVLALVEQNGGGVGQYGSGTGAQGPVPALAVG</sequence>
<name>A0A849AAM4_9ACTN</name>
<dbReference type="InterPro" id="IPR021522">
    <property type="entry name" value="MctB"/>
</dbReference>
<dbReference type="AlphaFoldDB" id="A0A849AAM4"/>
<comment type="caution">
    <text evidence="2">The sequence shown here is derived from an EMBL/GenBank/DDBJ whole genome shotgun (WGS) entry which is preliminary data.</text>
</comment>
<accession>A0A849AAM4</accession>
<dbReference type="Pfam" id="PF11382">
    <property type="entry name" value="MctB"/>
    <property type="match status" value="1"/>
</dbReference>
<proteinExistence type="predicted"/>
<reference evidence="2 3" key="1">
    <citation type="submission" date="2020-05" db="EMBL/GenBank/DDBJ databases">
        <title>Nakamurella sp. DB0629 isolated from air conditioner.</title>
        <authorList>
            <person name="Kim D.H."/>
            <person name="Kim D.-U."/>
        </authorList>
    </citation>
    <scope>NUCLEOTIDE SEQUENCE [LARGE SCALE GENOMIC DNA]</scope>
    <source>
        <strain evidence="2 3">DB0629</strain>
    </source>
</reference>
<dbReference type="GO" id="GO:0055070">
    <property type="term" value="P:copper ion homeostasis"/>
    <property type="evidence" value="ECO:0007669"/>
    <property type="project" value="InterPro"/>
</dbReference>
<dbReference type="RefSeq" id="WP_171199859.1">
    <property type="nucleotide sequence ID" value="NZ_JABEND010000005.1"/>
</dbReference>
<feature type="coiled-coil region" evidence="1">
    <location>
        <begin position="34"/>
        <end position="61"/>
    </location>
</feature>
<dbReference type="EMBL" id="JABEND010000005">
    <property type="protein sequence ID" value="NNG36181.1"/>
    <property type="molecule type" value="Genomic_DNA"/>
</dbReference>
<protein>
    <submittedName>
        <fullName evidence="2">Copper transporter</fullName>
    </submittedName>
</protein>
<evidence type="ECO:0000313" key="3">
    <source>
        <dbReference type="Proteomes" id="UP000562984"/>
    </source>
</evidence>
<keyword evidence="1" id="KW-0175">Coiled coil</keyword>
<dbReference type="Proteomes" id="UP000562984">
    <property type="component" value="Unassembled WGS sequence"/>
</dbReference>
<dbReference type="GO" id="GO:0016020">
    <property type="term" value="C:membrane"/>
    <property type="evidence" value="ECO:0007669"/>
    <property type="project" value="InterPro"/>
</dbReference>
<evidence type="ECO:0000313" key="2">
    <source>
        <dbReference type="EMBL" id="NNG36181.1"/>
    </source>
</evidence>
<organism evidence="2 3">
    <name type="scientific">Nakamurella aerolata</name>
    <dbReference type="NCBI Taxonomy" id="1656892"/>
    <lineage>
        <taxon>Bacteria</taxon>
        <taxon>Bacillati</taxon>
        <taxon>Actinomycetota</taxon>
        <taxon>Actinomycetes</taxon>
        <taxon>Nakamurellales</taxon>
        <taxon>Nakamurellaceae</taxon>
        <taxon>Nakamurella</taxon>
    </lineage>
</organism>
<evidence type="ECO:0000256" key="1">
    <source>
        <dbReference type="SAM" id="Coils"/>
    </source>
</evidence>
<gene>
    <name evidence="2" type="ORF">HKD39_10725</name>
</gene>
<keyword evidence="3" id="KW-1185">Reference proteome</keyword>